<dbReference type="EMBL" id="JAPFRF010000018">
    <property type="protein sequence ID" value="KAJ7308398.1"/>
    <property type="molecule type" value="Genomic_DNA"/>
</dbReference>
<reference evidence="2" key="1">
    <citation type="journal article" date="2023" name="DNA Res.">
        <title>Chromosome-level genome assembly of Phrynocephalus forsythii using third-generation DNA sequencing and Hi-C analysis.</title>
        <authorList>
            <person name="Qi Y."/>
            <person name="Zhao W."/>
            <person name="Zhao Y."/>
            <person name="Niu C."/>
            <person name="Cao S."/>
            <person name="Zhang Y."/>
        </authorList>
    </citation>
    <scope>NUCLEOTIDE SEQUENCE</scope>
    <source>
        <tissue evidence="2">Muscle</tissue>
    </source>
</reference>
<protein>
    <recommendedName>
        <fullName evidence="1">TIR domain-containing protein</fullName>
    </recommendedName>
</protein>
<evidence type="ECO:0000313" key="2">
    <source>
        <dbReference type="EMBL" id="KAJ7308398.1"/>
    </source>
</evidence>
<dbReference type="Pfam" id="PF13676">
    <property type="entry name" value="TIR_2"/>
    <property type="match status" value="1"/>
</dbReference>
<sequence length="179" mass="19502">MRLCFFTPPGLSGVPFGTDLPQKTVAAAGGVFHGTPPAEVWPARRGGTRGFFVGGGETKAAQGDGRPVMTARPFRYDFSLWYCLEDDPVATAISATLRSRGFRGYVEHQDHVAGTPRVATANEIIEGSRVAILLLSPRSVADPWFRRVAEWNIVRTIDQDGTKVIPVYVGLSTRKGRSR</sequence>
<keyword evidence="3" id="KW-1185">Reference proteome</keyword>
<comment type="caution">
    <text evidence="2">The sequence shown here is derived from an EMBL/GenBank/DDBJ whole genome shotgun (WGS) entry which is preliminary data.</text>
</comment>
<dbReference type="OrthoDB" id="6160824at2759"/>
<dbReference type="Proteomes" id="UP001142489">
    <property type="component" value="Unassembled WGS sequence"/>
</dbReference>
<dbReference type="Gene3D" id="3.40.50.10140">
    <property type="entry name" value="Toll/interleukin-1 receptor homology (TIR) domain"/>
    <property type="match status" value="1"/>
</dbReference>
<evidence type="ECO:0000313" key="3">
    <source>
        <dbReference type="Proteomes" id="UP001142489"/>
    </source>
</evidence>
<dbReference type="InterPro" id="IPR035897">
    <property type="entry name" value="Toll_tir_struct_dom_sf"/>
</dbReference>
<dbReference type="GO" id="GO:0007165">
    <property type="term" value="P:signal transduction"/>
    <property type="evidence" value="ECO:0007669"/>
    <property type="project" value="InterPro"/>
</dbReference>
<feature type="domain" description="TIR" evidence="1">
    <location>
        <begin position="74"/>
        <end position="179"/>
    </location>
</feature>
<proteinExistence type="predicted"/>
<organism evidence="2 3">
    <name type="scientific">Phrynocephalus forsythii</name>
    <dbReference type="NCBI Taxonomy" id="171643"/>
    <lineage>
        <taxon>Eukaryota</taxon>
        <taxon>Metazoa</taxon>
        <taxon>Chordata</taxon>
        <taxon>Craniata</taxon>
        <taxon>Vertebrata</taxon>
        <taxon>Euteleostomi</taxon>
        <taxon>Lepidosauria</taxon>
        <taxon>Squamata</taxon>
        <taxon>Bifurcata</taxon>
        <taxon>Unidentata</taxon>
        <taxon>Episquamata</taxon>
        <taxon>Toxicofera</taxon>
        <taxon>Iguania</taxon>
        <taxon>Acrodonta</taxon>
        <taxon>Agamidae</taxon>
        <taxon>Agaminae</taxon>
        <taxon>Phrynocephalus</taxon>
    </lineage>
</organism>
<evidence type="ECO:0000259" key="1">
    <source>
        <dbReference type="PROSITE" id="PS50104"/>
    </source>
</evidence>
<dbReference type="AlphaFoldDB" id="A0A9Q0XB47"/>
<dbReference type="SUPFAM" id="SSF52200">
    <property type="entry name" value="Toll/Interleukin receptor TIR domain"/>
    <property type="match status" value="1"/>
</dbReference>
<name>A0A9Q0XB47_9SAUR</name>
<dbReference type="PROSITE" id="PS50104">
    <property type="entry name" value="TIR"/>
    <property type="match status" value="1"/>
</dbReference>
<dbReference type="InterPro" id="IPR000157">
    <property type="entry name" value="TIR_dom"/>
</dbReference>
<accession>A0A9Q0XB47</accession>
<gene>
    <name evidence="2" type="ORF">JRQ81_008940</name>
</gene>